<dbReference type="NCBIfam" id="TIGR01066">
    <property type="entry name" value="rplM_bact"/>
    <property type="match status" value="1"/>
</dbReference>
<dbReference type="InterPro" id="IPR023563">
    <property type="entry name" value="Ribosomal_uL13_CS"/>
</dbReference>
<evidence type="ECO:0000313" key="7">
    <source>
        <dbReference type="EMBL" id="RIH99674.1"/>
    </source>
</evidence>
<evidence type="ECO:0000256" key="3">
    <source>
        <dbReference type="ARBA" id="ARBA00023274"/>
    </source>
</evidence>
<evidence type="ECO:0000256" key="4">
    <source>
        <dbReference type="HAMAP-Rule" id="MF_01366"/>
    </source>
</evidence>
<evidence type="ECO:0000313" key="8">
    <source>
        <dbReference type="Proteomes" id="UP000266287"/>
    </source>
</evidence>
<dbReference type="HAMAP" id="MF_01366">
    <property type="entry name" value="Ribosomal_uL13"/>
    <property type="match status" value="1"/>
</dbReference>
<keyword evidence="2 4" id="KW-0689">Ribosomal protein</keyword>
<keyword evidence="3 4" id="KW-0687">Ribonucleoprotein</keyword>
<dbReference type="GO" id="GO:0022625">
    <property type="term" value="C:cytosolic large ribosomal subunit"/>
    <property type="evidence" value="ECO:0007669"/>
    <property type="project" value="TreeGrafter"/>
</dbReference>
<dbReference type="PANTHER" id="PTHR11545:SF2">
    <property type="entry name" value="LARGE RIBOSOMAL SUBUNIT PROTEIN UL13M"/>
    <property type="match status" value="1"/>
</dbReference>
<organism evidence="7 8">
    <name type="scientific">candidate division NPL-UPA2 bacterium Unc8</name>
    <dbReference type="NCBI Taxonomy" id="1980939"/>
    <lineage>
        <taxon>Bacteria</taxon>
    </lineage>
</organism>
<dbReference type="PROSITE" id="PS00783">
    <property type="entry name" value="RIBOSOMAL_L13"/>
    <property type="match status" value="1"/>
</dbReference>
<dbReference type="Proteomes" id="UP000266287">
    <property type="component" value="Unassembled WGS sequence"/>
</dbReference>
<evidence type="ECO:0000256" key="2">
    <source>
        <dbReference type="ARBA" id="ARBA00022980"/>
    </source>
</evidence>
<protein>
    <recommendedName>
        <fullName evidence="4">Large ribosomal subunit protein uL13</fullName>
    </recommendedName>
</protein>
<comment type="similarity">
    <text evidence="1 4 5">Belongs to the universal ribosomal protein uL13 family.</text>
</comment>
<comment type="subunit">
    <text evidence="4">Part of the 50S ribosomal subunit.</text>
</comment>
<evidence type="ECO:0000256" key="5">
    <source>
        <dbReference type="RuleBase" id="RU003877"/>
    </source>
</evidence>
<evidence type="ECO:0000256" key="1">
    <source>
        <dbReference type="ARBA" id="ARBA00006227"/>
    </source>
</evidence>
<dbReference type="GO" id="GO:0017148">
    <property type="term" value="P:negative regulation of translation"/>
    <property type="evidence" value="ECO:0007669"/>
    <property type="project" value="TreeGrafter"/>
</dbReference>
<accession>A0A399FTT8</accession>
<dbReference type="SUPFAM" id="SSF52161">
    <property type="entry name" value="Ribosomal protein L13"/>
    <property type="match status" value="1"/>
</dbReference>
<dbReference type="GO" id="GO:0003729">
    <property type="term" value="F:mRNA binding"/>
    <property type="evidence" value="ECO:0007669"/>
    <property type="project" value="TreeGrafter"/>
</dbReference>
<dbReference type="PANTHER" id="PTHR11545">
    <property type="entry name" value="RIBOSOMAL PROTEIN L13"/>
    <property type="match status" value="1"/>
</dbReference>
<dbReference type="AlphaFoldDB" id="A0A399FTT8"/>
<dbReference type="Pfam" id="PF00572">
    <property type="entry name" value="Ribosomal_L13"/>
    <property type="match status" value="1"/>
</dbReference>
<name>A0A399FTT8_UNCN2</name>
<dbReference type="EMBL" id="NDHY01000015">
    <property type="protein sequence ID" value="RIH99674.1"/>
    <property type="molecule type" value="Genomic_DNA"/>
</dbReference>
<dbReference type="InterPro" id="IPR005823">
    <property type="entry name" value="Ribosomal_uL13_bac-type"/>
</dbReference>
<comment type="caution">
    <text evidence="7">The sequence shown here is derived from an EMBL/GenBank/DDBJ whole genome shotgun (WGS) entry which is preliminary data.</text>
</comment>
<dbReference type="InterPro" id="IPR036899">
    <property type="entry name" value="Ribosomal_uL13_sf"/>
</dbReference>
<dbReference type="GO" id="GO:0003735">
    <property type="term" value="F:structural constituent of ribosome"/>
    <property type="evidence" value="ECO:0007669"/>
    <property type="project" value="InterPro"/>
</dbReference>
<dbReference type="Gene3D" id="3.90.1180.10">
    <property type="entry name" value="Ribosomal protein L13"/>
    <property type="match status" value="1"/>
</dbReference>
<dbReference type="InterPro" id="IPR005822">
    <property type="entry name" value="Ribosomal_uL13"/>
</dbReference>
<comment type="function">
    <text evidence="4 6">This protein is one of the early assembly proteins of the 50S ribosomal subunit, although it is not seen to bind rRNA by itself. It is important during the early stages of 50S assembly.</text>
</comment>
<reference evidence="7 8" key="1">
    <citation type="submission" date="2018-08" db="EMBL/GenBank/DDBJ databases">
        <title>Draft genome of candidate division NPL-UPA2 bacterium Unc8 that adapted to ultra-basic serpentinizing groundwater.</title>
        <authorList>
            <person name="Ishii S."/>
            <person name="Suzuki S."/>
            <person name="Nealson K.H."/>
        </authorList>
    </citation>
    <scope>NUCLEOTIDE SEQUENCE [LARGE SCALE GENOMIC DNA]</scope>
    <source>
        <strain evidence="7">Unc8</strain>
    </source>
</reference>
<gene>
    <name evidence="4 6" type="primary">rplM</name>
    <name evidence="7" type="ORF">B9J77_04880</name>
</gene>
<dbReference type="CDD" id="cd00392">
    <property type="entry name" value="Ribosomal_L13"/>
    <property type="match status" value="1"/>
</dbReference>
<evidence type="ECO:0000256" key="6">
    <source>
        <dbReference type="RuleBase" id="RU003878"/>
    </source>
</evidence>
<proteinExistence type="inferred from homology"/>
<dbReference type="GO" id="GO:0006412">
    <property type="term" value="P:translation"/>
    <property type="evidence" value="ECO:0007669"/>
    <property type="project" value="UniProtKB-UniRule"/>
</dbReference>
<dbReference type="PIRSF" id="PIRSF002181">
    <property type="entry name" value="Ribosomal_L13"/>
    <property type="match status" value="1"/>
</dbReference>
<sequence length="142" mass="16211">MKTFSPHAGDIERKWYLIDASGRVAGRLAARVAHILRGKEKPIYSPHLDTGDHVVIINVKDVLWTGRKQEKKIYYRHTGYPGGLKQVKLKTLLEKKPEKTLMLAIKGMLPHNKLGRAMLKKVRIYASSEHPHQAQKLVNGDW</sequence>